<dbReference type="InterPro" id="IPR029016">
    <property type="entry name" value="GAF-like_dom_sf"/>
</dbReference>
<feature type="non-terminal residue" evidence="1">
    <location>
        <position position="1"/>
    </location>
</feature>
<comment type="caution">
    <text evidence="1">The sequence shown here is derived from an EMBL/GenBank/DDBJ whole genome shotgun (WGS) entry which is preliminary data.</text>
</comment>
<dbReference type="RefSeq" id="WP_244176091.1">
    <property type="nucleotide sequence ID" value="NZ_NGFO01000002.1"/>
</dbReference>
<dbReference type="STRING" id="417102.CA982_01775"/>
<name>A0A243QFS5_9ACTN</name>
<organism evidence="1 2">
    <name type="scientific">Gordonia lacunae</name>
    <dbReference type="NCBI Taxonomy" id="417102"/>
    <lineage>
        <taxon>Bacteria</taxon>
        <taxon>Bacillati</taxon>
        <taxon>Actinomycetota</taxon>
        <taxon>Actinomycetes</taxon>
        <taxon>Mycobacteriales</taxon>
        <taxon>Gordoniaceae</taxon>
        <taxon>Gordonia</taxon>
    </lineage>
</organism>
<dbReference type="SUPFAM" id="SSF55781">
    <property type="entry name" value="GAF domain-like"/>
    <property type="match status" value="1"/>
</dbReference>
<sequence>PHPWLRNGSRIRLRPPICREFIAFDPDDDRSDWIGRAAESTRTRLRMVLDVVADRGYSIERMTDDHVAMIEALSSLDTMSDTLRARVGDLLTELSVIDYLPEEIDSCAVEGTGVPVVTIGAPVFDAAQRVIAAIVVCPNRTLAVDELHRLGEATRAAADGISRHLR</sequence>
<dbReference type="Proteomes" id="UP000194632">
    <property type="component" value="Unassembled WGS sequence"/>
</dbReference>
<evidence type="ECO:0000313" key="2">
    <source>
        <dbReference type="Proteomes" id="UP000194632"/>
    </source>
</evidence>
<dbReference type="EMBL" id="NGFO01000002">
    <property type="protein sequence ID" value="OUC80494.1"/>
    <property type="molecule type" value="Genomic_DNA"/>
</dbReference>
<dbReference type="AlphaFoldDB" id="A0A243QFS5"/>
<proteinExistence type="predicted"/>
<evidence type="ECO:0000313" key="1">
    <source>
        <dbReference type="EMBL" id="OUC80494.1"/>
    </source>
</evidence>
<dbReference type="Gene3D" id="3.30.450.40">
    <property type="match status" value="1"/>
</dbReference>
<accession>A0A243QFS5</accession>
<protein>
    <submittedName>
        <fullName evidence="1">IclR family transcriptional regulator</fullName>
    </submittedName>
</protein>
<gene>
    <name evidence="1" type="ORF">CA982_01775</name>
</gene>
<reference evidence="1 2" key="1">
    <citation type="submission" date="2017-05" db="EMBL/GenBank/DDBJ databases">
        <title>Biotechnological potential of actinobacteria isolated from South African environments.</title>
        <authorList>
            <person name="Le Roes-Hill M."/>
            <person name="Prins A."/>
            <person name="Durrell K.A."/>
        </authorList>
    </citation>
    <scope>NUCLEOTIDE SEQUENCE [LARGE SCALE GENOMIC DNA]</scope>
    <source>
        <strain evidence="1">BS2</strain>
    </source>
</reference>
<keyword evidence="2" id="KW-1185">Reference proteome</keyword>